<dbReference type="GO" id="GO:0031210">
    <property type="term" value="F:phosphatidylcholine binding"/>
    <property type="evidence" value="ECO:0007669"/>
    <property type="project" value="TreeGrafter"/>
</dbReference>
<gene>
    <name evidence="3" type="ORF">HAZT_HAZT000731</name>
</gene>
<evidence type="ECO:0000256" key="1">
    <source>
        <dbReference type="SAM" id="MobiDB-lite"/>
    </source>
</evidence>
<dbReference type="InterPro" id="IPR023214">
    <property type="entry name" value="HAD_sf"/>
</dbReference>
<dbReference type="InterPro" id="IPR036412">
    <property type="entry name" value="HAD-like_sf"/>
</dbReference>
<reference evidence="3" key="2">
    <citation type="journal article" date="2018" name="Environ. Sci. Technol.">
        <title>The Toxicogenome of Hyalella azteca: A Model for Sediment Ecotoxicology and Evolutionary Toxicology.</title>
        <authorList>
            <person name="Poynton H.C."/>
            <person name="Hasenbein S."/>
            <person name="Benoit J.B."/>
            <person name="Sepulveda M.S."/>
            <person name="Poelchau M.F."/>
            <person name="Hughes D.S.T."/>
            <person name="Murali S.C."/>
            <person name="Chen S."/>
            <person name="Glastad K.M."/>
            <person name="Goodisman M.A.D."/>
            <person name="Werren J.H."/>
            <person name="Vineis J.H."/>
            <person name="Bowen J.L."/>
            <person name="Friedrich M."/>
            <person name="Jones J."/>
            <person name="Robertson H.M."/>
            <person name="Feyereisen R."/>
            <person name="Mechler-Hickson A."/>
            <person name="Mathers N."/>
            <person name="Lee C.E."/>
            <person name="Colbourne J.K."/>
            <person name="Biales A."/>
            <person name="Johnston J.S."/>
            <person name="Wellborn G.A."/>
            <person name="Rosendale A.J."/>
            <person name="Cridge A.G."/>
            <person name="Munoz-Torres M.C."/>
            <person name="Bain P.A."/>
            <person name="Manny A.R."/>
            <person name="Major K.M."/>
            <person name="Lambert F.N."/>
            <person name="Vulpe C.D."/>
            <person name="Tuck P."/>
            <person name="Blalock B.J."/>
            <person name="Lin Y.Y."/>
            <person name="Smith M.E."/>
            <person name="Ochoa-Acuna H."/>
            <person name="Chen M.M."/>
            <person name="Childers C.P."/>
            <person name="Qu J."/>
            <person name="Dugan S."/>
            <person name="Lee S.L."/>
            <person name="Chao H."/>
            <person name="Dinh H."/>
            <person name="Han Y."/>
            <person name="Doddapaneni H."/>
            <person name="Worley K.C."/>
            <person name="Muzny D.M."/>
            <person name="Gibbs R.A."/>
            <person name="Richards S."/>
        </authorList>
    </citation>
    <scope>NUCLEOTIDE SEQUENCE</scope>
    <source>
        <strain evidence="3">HAZT.00-mixed</strain>
        <tissue evidence="3">Whole organism</tissue>
    </source>
</reference>
<feature type="region of interest" description="Disordered" evidence="1">
    <location>
        <begin position="270"/>
        <end position="296"/>
    </location>
</feature>
<dbReference type="GO" id="GO:0005737">
    <property type="term" value="C:cytoplasm"/>
    <property type="evidence" value="ECO:0007669"/>
    <property type="project" value="TreeGrafter"/>
</dbReference>
<reference evidence="3" key="3">
    <citation type="submission" date="2019-06" db="EMBL/GenBank/DDBJ databases">
        <authorList>
            <person name="Poynton C."/>
            <person name="Hasenbein S."/>
            <person name="Benoit J.B."/>
            <person name="Sepulveda M.S."/>
            <person name="Poelchau M.F."/>
            <person name="Murali S.C."/>
            <person name="Chen S."/>
            <person name="Glastad K.M."/>
            <person name="Werren J.H."/>
            <person name="Vineis J.H."/>
            <person name="Bowen J.L."/>
            <person name="Friedrich M."/>
            <person name="Jones J."/>
            <person name="Robertson H.M."/>
            <person name="Feyereisen R."/>
            <person name="Mechler-Hickson A."/>
            <person name="Mathers N."/>
            <person name="Lee C.E."/>
            <person name="Colbourne J.K."/>
            <person name="Biales A."/>
            <person name="Johnston J.S."/>
            <person name="Wellborn G.A."/>
            <person name="Rosendale A.J."/>
            <person name="Cridge A.G."/>
            <person name="Munoz-Torres M.C."/>
            <person name="Bain P.A."/>
            <person name="Manny A.R."/>
            <person name="Major K.M."/>
            <person name="Lambert F.N."/>
            <person name="Vulpe C.D."/>
            <person name="Tuck P."/>
            <person name="Blalock B.J."/>
            <person name="Lin Y.-Y."/>
            <person name="Smith M.E."/>
            <person name="Ochoa-Acuna H."/>
            <person name="Chen M.-J.M."/>
            <person name="Childers C.P."/>
            <person name="Qu J."/>
            <person name="Dugan S."/>
            <person name="Lee S.L."/>
            <person name="Chao H."/>
            <person name="Dinh H."/>
            <person name="Han Y."/>
            <person name="Doddapaneni H."/>
            <person name="Worley K.C."/>
            <person name="Muzny D.M."/>
            <person name="Gibbs R.A."/>
            <person name="Richards S."/>
        </authorList>
    </citation>
    <scope>NUCLEOTIDE SEQUENCE</scope>
    <source>
        <strain evidence="3">HAZT.00-mixed</strain>
        <tissue evidence="3">Whole organism</tissue>
    </source>
</reference>
<accession>A0A6A0HEE4</accession>
<name>A0A6A0HEE4_HYAAZ</name>
<dbReference type="PANTHER" id="PTHR10658:SF81">
    <property type="entry name" value="PROTEIN RETINAL DEGENERATION B"/>
    <property type="match status" value="1"/>
</dbReference>
<dbReference type="GO" id="GO:0008525">
    <property type="term" value="F:phosphatidylcholine transporter activity"/>
    <property type="evidence" value="ECO:0007669"/>
    <property type="project" value="TreeGrafter"/>
</dbReference>
<dbReference type="OrthoDB" id="18453at2759"/>
<organism evidence="3">
    <name type="scientific">Hyalella azteca</name>
    <name type="common">Amphipod</name>
    <dbReference type="NCBI Taxonomy" id="294128"/>
    <lineage>
        <taxon>Eukaryota</taxon>
        <taxon>Metazoa</taxon>
        <taxon>Ecdysozoa</taxon>
        <taxon>Arthropoda</taxon>
        <taxon>Crustacea</taxon>
        <taxon>Multicrustacea</taxon>
        <taxon>Malacostraca</taxon>
        <taxon>Eumalacostraca</taxon>
        <taxon>Peracarida</taxon>
        <taxon>Amphipoda</taxon>
        <taxon>Senticaudata</taxon>
        <taxon>Talitrida</taxon>
        <taxon>Talitroidea</taxon>
        <taxon>Hyalellidae</taxon>
        <taxon>Hyalella</taxon>
    </lineage>
</organism>
<dbReference type="SMART" id="SM00775">
    <property type="entry name" value="LNS2"/>
    <property type="match status" value="1"/>
</dbReference>
<evidence type="ECO:0000313" key="3">
    <source>
        <dbReference type="EMBL" id="KAA0203355.1"/>
    </source>
</evidence>
<dbReference type="Gene3D" id="3.40.50.1000">
    <property type="entry name" value="HAD superfamily/HAD-like"/>
    <property type="match status" value="1"/>
</dbReference>
<evidence type="ECO:0000259" key="2">
    <source>
        <dbReference type="SMART" id="SM00775"/>
    </source>
</evidence>
<sequence length="352" mass="37902">MMLVHHSCRWCACNVSLVQVNVTSNHRGNDVLVRCGAPQTINARFMYGPLDMVALSGEKVDMHIMRSPPNGEWCHVGSPITDKTGRLSHTLTHEHELPAGIYPVKMTVRGDHTGCTLWLAVVPVGTHVVVFSIDGALTASVSVSGADPKVRPGAVDVLRVWQQRGYLLLYITGRPDLQHHKVCPDLQHYKVLSWLAKHNFPHGLLSFVDGITTDPLGHKASYLRSLVQDHGAIIDAAYGSTKDIGVYSGLGLAPEQIYVVGKANKKQHTQAQCHHSWHSRAPSAAPWPSTVPASRGTGDAPAHCSLLLTPPPAHTSSCSPLLLLTPPPAHPSSCSPLLLLTPLSHPSLGAIL</sequence>
<dbReference type="Pfam" id="PF24694">
    <property type="entry name" value="LNS2_PITM1-3"/>
    <property type="match status" value="1"/>
</dbReference>
<proteinExistence type="predicted"/>
<dbReference type="InterPro" id="IPR031315">
    <property type="entry name" value="LNS2/PITP"/>
</dbReference>
<dbReference type="GO" id="GO:0035091">
    <property type="term" value="F:phosphatidylinositol binding"/>
    <property type="evidence" value="ECO:0007669"/>
    <property type="project" value="TreeGrafter"/>
</dbReference>
<dbReference type="SUPFAM" id="SSF56784">
    <property type="entry name" value="HAD-like"/>
    <property type="match status" value="1"/>
</dbReference>
<protein>
    <recommendedName>
        <fullName evidence="2">LNS2/PITP domain-containing protein</fullName>
    </recommendedName>
</protein>
<feature type="domain" description="LNS2/PITP" evidence="2">
    <location>
        <begin position="129"/>
        <end position="269"/>
    </location>
</feature>
<dbReference type="Pfam" id="PF24695">
    <property type="entry name" value="PITM1-3"/>
    <property type="match status" value="1"/>
</dbReference>
<dbReference type="GO" id="GO:0008526">
    <property type="term" value="F:phosphatidylinositol transfer activity"/>
    <property type="evidence" value="ECO:0007669"/>
    <property type="project" value="TreeGrafter"/>
</dbReference>
<dbReference type="EMBL" id="JQDR03001803">
    <property type="protein sequence ID" value="KAA0203355.1"/>
    <property type="molecule type" value="Genomic_DNA"/>
</dbReference>
<dbReference type="InterPro" id="IPR001666">
    <property type="entry name" value="PI_transfer"/>
</dbReference>
<dbReference type="Proteomes" id="UP000711488">
    <property type="component" value="Unassembled WGS sequence"/>
</dbReference>
<dbReference type="AlphaFoldDB" id="A0A6A0HEE4"/>
<comment type="caution">
    <text evidence="3">The sequence shown here is derived from an EMBL/GenBank/DDBJ whole genome shotgun (WGS) entry which is preliminary data.</text>
</comment>
<reference evidence="3" key="1">
    <citation type="submission" date="2014-08" db="EMBL/GenBank/DDBJ databases">
        <authorList>
            <person name="Murali S."/>
            <person name="Richards S."/>
            <person name="Bandaranaike D."/>
            <person name="Bellair M."/>
            <person name="Blankenburg K."/>
            <person name="Chao H."/>
            <person name="Dinh H."/>
            <person name="Doddapaneni H."/>
            <person name="Dugan-Rocha S."/>
            <person name="Elkadiri S."/>
            <person name="Gnanaolivu R."/>
            <person name="Hughes D."/>
            <person name="Lee S."/>
            <person name="Li M."/>
            <person name="Ming W."/>
            <person name="Munidasa M."/>
            <person name="Muniz J."/>
            <person name="Nguyen L."/>
            <person name="Osuji N."/>
            <person name="Pu L.-L."/>
            <person name="Puazo M."/>
            <person name="Skinner E."/>
            <person name="Qu C."/>
            <person name="Quiroz J."/>
            <person name="Raj R."/>
            <person name="Weissenberger G."/>
            <person name="Xin Y."/>
            <person name="Zou X."/>
            <person name="Han Y."/>
            <person name="Worley K."/>
            <person name="Muzny D."/>
            <person name="Gibbs R."/>
        </authorList>
    </citation>
    <scope>NUCLEOTIDE SEQUENCE</scope>
    <source>
        <strain evidence="3">HAZT.00-mixed</strain>
        <tissue evidence="3">Whole organism</tissue>
    </source>
</reference>
<dbReference type="PANTHER" id="PTHR10658">
    <property type="entry name" value="PHOSPHATIDYLINOSITOL TRANSFER PROTEIN"/>
    <property type="match status" value="1"/>
</dbReference>